<gene>
    <name evidence="2" type="ORF">AAFH96_20185</name>
</gene>
<keyword evidence="3" id="KW-1185">Reference proteome</keyword>
<dbReference type="RefSeq" id="WP_364214127.1">
    <property type="nucleotide sequence ID" value="NZ_JBCGDC010000058.1"/>
</dbReference>
<accession>A0ABV5CUB5</accession>
<protein>
    <recommendedName>
        <fullName evidence="4">DUF4439 domain-containing protein</fullName>
    </recommendedName>
</protein>
<evidence type="ECO:0000256" key="1">
    <source>
        <dbReference type="SAM" id="MobiDB-lite"/>
    </source>
</evidence>
<dbReference type="EMBL" id="JBCGDC010000058">
    <property type="protein sequence ID" value="MFB6395411.1"/>
    <property type="molecule type" value="Genomic_DNA"/>
</dbReference>
<evidence type="ECO:0000313" key="2">
    <source>
        <dbReference type="EMBL" id="MFB6395411.1"/>
    </source>
</evidence>
<evidence type="ECO:0008006" key="4">
    <source>
        <dbReference type="Google" id="ProtNLM"/>
    </source>
</evidence>
<organism evidence="2 3">
    <name type="scientific">Polymorphospora lycopeni</name>
    <dbReference type="NCBI Taxonomy" id="3140240"/>
    <lineage>
        <taxon>Bacteria</taxon>
        <taxon>Bacillati</taxon>
        <taxon>Actinomycetota</taxon>
        <taxon>Actinomycetes</taxon>
        <taxon>Micromonosporales</taxon>
        <taxon>Micromonosporaceae</taxon>
        <taxon>Polymorphospora</taxon>
    </lineage>
</organism>
<proteinExistence type="predicted"/>
<reference evidence="2 3" key="1">
    <citation type="submission" date="2024-04" db="EMBL/GenBank/DDBJ databases">
        <title>Polymorphospora sp. isolated from Baiyangdian Lake in Xiong'an New Area.</title>
        <authorList>
            <person name="Zhang X."/>
            <person name="Liu J."/>
        </authorList>
    </citation>
    <scope>NUCLEOTIDE SEQUENCE [LARGE SCALE GENOMIC DNA]</scope>
    <source>
        <strain evidence="2 3">2-325</strain>
    </source>
</reference>
<name>A0ABV5CUB5_9ACTN</name>
<evidence type="ECO:0000313" key="3">
    <source>
        <dbReference type="Proteomes" id="UP001582793"/>
    </source>
</evidence>
<feature type="region of interest" description="Disordered" evidence="1">
    <location>
        <begin position="207"/>
        <end position="226"/>
    </location>
</feature>
<dbReference type="Proteomes" id="UP001582793">
    <property type="component" value="Unassembled WGS sequence"/>
</dbReference>
<comment type="caution">
    <text evidence="2">The sequence shown here is derived from an EMBL/GenBank/DDBJ whole genome shotgun (WGS) entry which is preliminary data.</text>
</comment>
<sequence length="226" mass="23273">MSPRTGPPSYTRNRTGGGRPGWRTALVLLLSVVLAGLVGGAIGYSIAAPDATESAVERIRAEEARRDVAQITALTAQARTTRAELETLLGELDPALAAGAPPADADRVARWQATMRTAVERHAETPSGTTATNVARGALRGAVDGFATAVDLYAAALPLPAADRATLLTVVQRQRADAATAWSVAAAQLDQINIDAGNGHQHVYLGGHAGEGAFTPDGAPEGHSDD</sequence>